<dbReference type="Pfam" id="PF12502">
    <property type="entry name" value="DUF3710"/>
    <property type="match status" value="1"/>
</dbReference>
<protein>
    <submittedName>
        <fullName evidence="2">DUF3710 domain-containing protein</fullName>
    </submittedName>
</protein>
<proteinExistence type="predicted"/>
<evidence type="ECO:0000313" key="2">
    <source>
        <dbReference type="EMBL" id="MCJ7859583.1"/>
    </source>
</evidence>
<feature type="region of interest" description="Disordered" evidence="1">
    <location>
        <begin position="245"/>
        <end position="265"/>
    </location>
</feature>
<dbReference type="Proteomes" id="UP001139207">
    <property type="component" value="Unassembled WGS sequence"/>
</dbReference>
<keyword evidence="3" id="KW-1185">Reference proteome</keyword>
<dbReference type="RefSeq" id="WP_244805301.1">
    <property type="nucleotide sequence ID" value="NZ_JALIEA010000017.1"/>
</dbReference>
<comment type="caution">
    <text evidence="2">The sequence shown here is derived from an EMBL/GenBank/DDBJ whole genome shotgun (WGS) entry which is preliminary data.</text>
</comment>
<accession>A0A9X1WJY5</accession>
<organism evidence="2 3">
    <name type="scientific">Corynebacterium kalidii</name>
    <dbReference type="NCBI Taxonomy" id="2931982"/>
    <lineage>
        <taxon>Bacteria</taxon>
        <taxon>Bacillati</taxon>
        <taxon>Actinomycetota</taxon>
        <taxon>Actinomycetes</taxon>
        <taxon>Mycobacteriales</taxon>
        <taxon>Corynebacteriaceae</taxon>
        <taxon>Corynebacterium</taxon>
    </lineage>
</organism>
<gene>
    <name evidence="2" type="ORF">MUN33_12805</name>
</gene>
<evidence type="ECO:0000313" key="3">
    <source>
        <dbReference type="Proteomes" id="UP001139207"/>
    </source>
</evidence>
<dbReference type="EMBL" id="JALIEA010000017">
    <property type="protein sequence ID" value="MCJ7859583.1"/>
    <property type="molecule type" value="Genomic_DNA"/>
</dbReference>
<dbReference type="InterPro" id="IPR022183">
    <property type="entry name" value="DUF3710"/>
</dbReference>
<sequence length="265" mass="28300">MWPFSKKNDGADAGTGEPSRPAAADAAPQGSAPQPAARTPQDSPDVPDVPDTGAEQPVYDPVNGDFGPFDGDRVDYAAFDYSDFAKSGLDLGSLRVPVPHNGEVQVEMGPNGPQMIHILTPFGRLTPVALAAPRSGRQWEENIPEVTKGMTADGLEVRQDRNLWGTEIVGTMKSGTMRVVGVDGPRWMLRMTLAGPADKADQLAELAYEVISRTFVYRGDAPLPAGQSLPVTIPAAMAEELRKLVEQRQKEQQGNNAAAKPEDGA</sequence>
<feature type="compositionally biased region" description="Low complexity" evidence="1">
    <location>
        <begin position="18"/>
        <end position="51"/>
    </location>
</feature>
<feature type="region of interest" description="Disordered" evidence="1">
    <location>
        <begin position="1"/>
        <end position="67"/>
    </location>
</feature>
<reference evidence="2" key="1">
    <citation type="submission" date="2022-04" db="EMBL/GenBank/DDBJ databases">
        <title>Corynebacterium kalidii LD5P10.</title>
        <authorList>
            <person name="Sun J.Q."/>
        </authorList>
    </citation>
    <scope>NUCLEOTIDE SEQUENCE</scope>
    <source>
        <strain evidence="2">LD5P10</strain>
    </source>
</reference>
<dbReference type="AlphaFoldDB" id="A0A9X1WJY5"/>
<feature type="compositionally biased region" description="Basic and acidic residues" evidence="1">
    <location>
        <begin position="1"/>
        <end position="10"/>
    </location>
</feature>
<evidence type="ECO:0000256" key="1">
    <source>
        <dbReference type="SAM" id="MobiDB-lite"/>
    </source>
</evidence>
<name>A0A9X1WJY5_9CORY</name>